<dbReference type="InterPro" id="IPR001584">
    <property type="entry name" value="Integrase_cat-core"/>
</dbReference>
<dbReference type="OrthoDB" id="4281720at2"/>
<evidence type="ECO:0000259" key="1">
    <source>
        <dbReference type="Pfam" id="PF13683"/>
    </source>
</evidence>
<dbReference type="RefSeq" id="WP_080506389.1">
    <property type="nucleotide sequence ID" value="NZ_CP038157.1"/>
</dbReference>
<proteinExistence type="predicted"/>
<evidence type="ECO:0000313" key="3">
    <source>
        <dbReference type="Proteomes" id="UP000336646"/>
    </source>
</evidence>
<dbReference type="InterPro" id="IPR012337">
    <property type="entry name" value="RNaseH-like_sf"/>
</dbReference>
<sequence length="114" mass="12391">MRAASHTAVKFTENLALQGITPSIGSVGDAYDNALMESSNGLDKTECIGSRIFTAQNLESIVDVELATMAWVQWHNHHRLHSTLGMVPPAEYEESYWAREATIPGSPATAAHPI</sequence>
<dbReference type="AlphaFoldDB" id="A0A6C1TWI7"/>
<dbReference type="SUPFAM" id="SSF53098">
    <property type="entry name" value="Ribonuclease H-like"/>
    <property type="match status" value="1"/>
</dbReference>
<dbReference type="PANTHER" id="PTHR46889">
    <property type="entry name" value="TRANSPOSASE INSF FOR INSERTION SEQUENCE IS3B-RELATED"/>
    <property type="match status" value="1"/>
</dbReference>
<accession>A0A6C1TWI7</accession>
<feature type="domain" description="Integrase catalytic" evidence="1">
    <location>
        <begin position="18"/>
        <end position="89"/>
    </location>
</feature>
<organism evidence="2 3">
    <name type="scientific">Corynebacterium sanguinis</name>
    <dbReference type="NCBI Taxonomy" id="2594913"/>
    <lineage>
        <taxon>Bacteria</taxon>
        <taxon>Bacillati</taxon>
        <taxon>Actinomycetota</taxon>
        <taxon>Actinomycetes</taxon>
        <taxon>Mycobacteriales</taxon>
        <taxon>Corynebacteriaceae</taxon>
        <taxon>Corynebacterium</taxon>
    </lineage>
</organism>
<dbReference type="PANTHER" id="PTHR46889:SF4">
    <property type="entry name" value="TRANSPOSASE INSO FOR INSERTION SEQUENCE ELEMENT IS911B-RELATED"/>
    <property type="match status" value="1"/>
</dbReference>
<dbReference type="InterPro" id="IPR050900">
    <property type="entry name" value="Transposase_IS3/IS150/IS904"/>
</dbReference>
<dbReference type="Pfam" id="PF13683">
    <property type="entry name" value="rve_3"/>
    <property type="match status" value="1"/>
</dbReference>
<evidence type="ECO:0000313" key="2">
    <source>
        <dbReference type="EMBL" id="TVS26285.1"/>
    </source>
</evidence>
<comment type="caution">
    <text evidence="2">The sequence shown here is derived from an EMBL/GenBank/DDBJ whole genome shotgun (WGS) entry which is preliminary data.</text>
</comment>
<dbReference type="Proteomes" id="UP000336646">
    <property type="component" value="Unassembled WGS sequence"/>
</dbReference>
<name>A0A6C1TWI7_9CORY</name>
<dbReference type="GeneID" id="300785635"/>
<protein>
    <recommendedName>
        <fullName evidence="1">Integrase catalytic domain-containing protein</fullName>
    </recommendedName>
</protein>
<reference evidence="2 3" key="1">
    <citation type="submission" date="2018-12" db="EMBL/GenBank/DDBJ databases">
        <title>Corynebacterium sanguinis sp. nov., a clinically-associated and environmental corynebacterium.</title>
        <authorList>
            <person name="Gonzales-Siles L."/>
            <person name="Jaen-Luchoro D."/>
            <person name="Cardew S."/>
            <person name="Inganas E."/>
            <person name="Ohlen M."/>
            <person name="Jensie-Markopolous S."/>
            <person name="Pinyeiro-Iglesias B."/>
            <person name="Molin K."/>
            <person name="Skovbjerg S."/>
            <person name="Svensson-Stadler L."/>
            <person name="Funke G."/>
            <person name="Moore E.R.B."/>
        </authorList>
    </citation>
    <scope>NUCLEOTIDE SEQUENCE [LARGE SCALE GENOMIC DNA]</scope>
    <source>
        <strain evidence="2 3">58734</strain>
    </source>
</reference>
<gene>
    <name evidence="2" type="ORF">EKI59_10925</name>
</gene>
<dbReference type="GO" id="GO:0015074">
    <property type="term" value="P:DNA integration"/>
    <property type="evidence" value="ECO:0007669"/>
    <property type="project" value="InterPro"/>
</dbReference>
<dbReference type="EMBL" id="RXIR01000032">
    <property type="protein sequence ID" value="TVS26285.1"/>
    <property type="molecule type" value="Genomic_DNA"/>
</dbReference>